<evidence type="ECO:0000259" key="2">
    <source>
        <dbReference type="PROSITE" id="PS50405"/>
    </source>
</evidence>
<dbReference type="Gene3D" id="3.40.30.10">
    <property type="entry name" value="Glutaredoxin"/>
    <property type="match status" value="1"/>
</dbReference>
<dbReference type="SFLD" id="SFLDS00019">
    <property type="entry name" value="Glutathione_Transferase_(cytos"/>
    <property type="match status" value="1"/>
</dbReference>
<sequence length="227" mass="25600">MLTVHHLQVSQSERLVWLCEELNIPYDLKIHKRDPIFSPQSIKDLHALGTAPIIQDGDLTLSETAACAEWIMYKHGNGRLALPPNHANYADYLFFFHFSQGSLQPMIGRLMVLQLAGVGADNPTAKTMHHKMAQQLKYLDDHLEKPHNTWLAGQDFSAADIMTVFTLTTMRSLYSLDLSEYKNVLAWLGRCTKREAYVRAHEKGDPGLELMIDGPAPPNFLAKASKM</sequence>
<protein>
    <recommendedName>
        <fullName evidence="2">GST C-terminal domain-containing protein</fullName>
    </recommendedName>
</protein>
<dbReference type="SUPFAM" id="SSF52833">
    <property type="entry name" value="Thioredoxin-like"/>
    <property type="match status" value="1"/>
</dbReference>
<evidence type="ECO:0000256" key="1">
    <source>
        <dbReference type="ARBA" id="ARBA00007409"/>
    </source>
</evidence>
<accession>A0ABR3PIN5</accession>
<dbReference type="CDD" id="cd03046">
    <property type="entry name" value="GST_N_GTT1_like"/>
    <property type="match status" value="1"/>
</dbReference>
<comment type="similarity">
    <text evidence="1">Belongs to the GST superfamily.</text>
</comment>
<dbReference type="RefSeq" id="XP_069202157.1">
    <property type="nucleotide sequence ID" value="XM_069343603.1"/>
</dbReference>
<reference evidence="3 4" key="1">
    <citation type="submission" date="2024-07" db="EMBL/GenBank/DDBJ databases">
        <title>Draft sequence of the Neodothiora populina.</title>
        <authorList>
            <person name="Drown D.D."/>
            <person name="Schuette U.S."/>
            <person name="Buechlein A.B."/>
            <person name="Rusch D.R."/>
            <person name="Winton L.W."/>
            <person name="Adams G.A."/>
        </authorList>
    </citation>
    <scope>NUCLEOTIDE SEQUENCE [LARGE SCALE GENOMIC DNA]</scope>
    <source>
        <strain evidence="3 4">CPC 39397</strain>
    </source>
</reference>
<dbReference type="PANTHER" id="PTHR44051:SF9">
    <property type="entry name" value="GLUTATHIONE S-TRANSFERASE 1"/>
    <property type="match status" value="1"/>
</dbReference>
<dbReference type="Pfam" id="PF13409">
    <property type="entry name" value="GST_N_2"/>
    <property type="match status" value="1"/>
</dbReference>
<dbReference type="SFLD" id="SFLDG00358">
    <property type="entry name" value="Main_(cytGST)"/>
    <property type="match status" value="1"/>
</dbReference>
<dbReference type="InterPro" id="IPR010987">
    <property type="entry name" value="Glutathione-S-Trfase_C-like"/>
</dbReference>
<dbReference type="InterPro" id="IPR004046">
    <property type="entry name" value="GST_C"/>
</dbReference>
<dbReference type="Pfam" id="PF00043">
    <property type="entry name" value="GST_C"/>
    <property type="match status" value="1"/>
</dbReference>
<gene>
    <name evidence="3" type="ORF">AAFC00_004031</name>
</gene>
<name>A0ABR3PIN5_9PEZI</name>
<comment type="caution">
    <text evidence="3">The sequence shown here is derived from an EMBL/GenBank/DDBJ whole genome shotgun (WGS) entry which is preliminary data.</text>
</comment>
<dbReference type="Proteomes" id="UP001562354">
    <property type="component" value="Unassembled WGS sequence"/>
</dbReference>
<evidence type="ECO:0000313" key="4">
    <source>
        <dbReference type="Proteomes" id="UP001562354"/>
    </source>
</evidence>
<dbReference type="GeneID" id="95977731"/>
<dbReference type="PROSITE" id="PS50405">
    <property type="entry name" value="GST_CTER"/>
    <property type="match status" value="1"/>
</dbReference>
<dbReference type="InterPro" id="IPR036249">
    <property type="entry name" value="Thioredoxin-like_sf"/>
</dbReference>
<organism evidence="3 4">
    <name type="scientific">Neodothiora populina</name>
    <dbReference type="NCBI Taxonomy" id="2781224"/>
    <lineage>
        <taxon>Eukaryota</taxon>
        <taxon>Fungi</taxon>
        <taxon>Dikarya</taxon>
        <taxon>Ascomycota</taxon>
        <taxon>Pezizomycotina</taxon>
        <taxon>Dothideomycetes</taxon>
        <taxon>Dothideomycetidae</taxon>
        <taxon>Dothideales</taxon>
        <taxon>Dothioraceae</taxon>
        <taxon>Neodothiora</taxon>
    </lineage>
</organism>
<dbReference type="PANTHER" id="PTHR44051">
    <property type="entry name" value="GLUTATHIONE S-TRANSFERASE-RELATED"/>
    <property type="match status" value="1"/>
</dbReference>
<dbReference type="EMBL" id="JBFMKM010000005">
    <property type="protein sequence ID" value="KAL1305884.1"/>
    <property type="molecule type" value="Genomic_DNA"/>
</dbReference>
<dbReference type="Gene3D" id="1.20.1050.10">
    <property type="match status" value="1"/>
</dbReference>
<dbReference type="SUPFAM" id="SSF47616">
    <property type="entry name" value="GST C-terminal domain-like"/>
    <property type="match status" value="1"/>
</dbReference>
<dbReference type="InterPro" id="IPR036282">
    <property type="entry name" value="Glutathione-S-Trfase_C_sf"/>
</dbReference>
<keyword evidence="4" id="KW-1185">Reference proteome</keyword>
<proteinExistence type="inferred from homology"/>
<dbReference type="InterPro" id="IPR040079">
    <property type="entry name" value="Glutathione_S-Trfase"/>
</dbReference>
<evidence type="ECO:0000313" key="3">
    <source>
        <dbReference type="EMBL" id="KAL1305884.1"/>
    </source>
</evidence>
<dbReference type="SFLD" id="SFLDG01150">
    <property type="entry name" value="Main.1:_Beta-like"/>
    <property type="match status" value="1"/>
</dbReference>
<feature type="domain" description="GST C-terminal" evidence="2">
    <location>
        <begin position="85"/>
        <end position="210"/>
    </location>
</feature>
<dbReference type="InterPro" id="IPR004045">
    <property type="entry name" value="Glutathione_S-Trfase_N"/>
</dbReference>